<gene>
    <name evidence="4" type="ORF">HYQ43_02955</name>
</gene>
<dbReference type="Pfam" id="PF00072">
    <property type="entry name" value="Response_reg"/>
    <property type="match status" value="1"/>
</dbReference>
<dbReference type="AlphaFoldDB" id="A0A7H9BQ90"/>
<dbReference type="SUPFAM" id="SSF52172">
    <property type="entry name" value="CheY-like"/>
    <property type="match status" value="1"/>
</dbReference>
<organism evidence="4 5">
    <name type="scientific">Paracoccus pantotrophus</name>
    <name type="common">Thiosphaera pantotropha</name>
    <dbReference type="NCBI Taxonomy" id="82367"/>
    <lineage>
        <taxon>Bacteria</taxon>
        <taxon>Pseudomonadati</taxon>
        <taxon>Pseudomonadota</taxon>
        <taxon>Alphaproteobacteria</taxon>
        <taxon>Rhodobacterales</taxon>
        <taxon>Paracoccaceae</taxon>
        <taxon>Paracoccus</taxon>
    </lineage>
</organism>
<evidence type="ECO:0000313" key="5">
    <source>
        <dbReference type="Proteomes" id="UP000509322"/>
    </source>
</evidence>
<comment type="caution">
    <text evidence="2">Lacks conserved residue(s) required for the propagation of feature annotation.</text>
</comment>
<accession>A0A7H9BQ90</accession>
<dbReference type="InterPro" id="IPR011006">
    <property type="entry name" value="CheY-like_superfamily"/>
</dbReference>
<dbReference type="PANTHER" id="PTHR44591">
    <property type="entry name" value="STRESS RESPONSE REGULATOR PROTEIN 1"/>
    <property type="match status" value="1"/>
</dbReference>
<evidence type="ECO:0000256" key="2">
    <source>
        <dbReference type="PROSITE-ProRule" id="PRU00169"/>
    </source>
</evidence>
<keyword evidence="1" id="KW-0597">Phosphoprotein</keyword>
<dbReference type="InterPro" id="IPR001789">
    <property type="entry name" value="Sig_transdc_resp-reg_receiver"/>
</dbReference>
<dbReference type="PROSITE" id="PS50110">
    <property type="entry name" value="RESPONSE_REGULATORY"/>
    <property type="match status" value="1"/>
</dbReference>
<feature type="domain" description="Response regulatory" evidence="3">
    <location>
        <begin position="4"/>
        <end position="120"/>
    </location>
</feature>
<dbReference type="RefSeq" id="WP_024842470.1">
    <property type="nucleotide sequence ID" value="NZ_CP058689.1"/>
</dbReference>
<reference evidence="4 5" key="1">
    <citation type="submission" date="2020-07" db="EMBL/GenBank/DDBJ databases">
        <title>The complete genome of Paracoccus pantotrophus ACCC 10489.</title>
        <authorList>
            <person name="Si Y."/>
        </authorList>
    </citation>
    <scope>NUCLEOTIDE SEQUENCE [LARGE SCALE GENOMIC DNA]</scope>
    <source>
        <strain evidence="4 5">ACCC10489</strain>
    </source>
</reference>
<dbReference type="SMART" id="SM00448">
    <property type="entry name" value="REC"/>
    <property type="match status" value="1"/>
</dbReference>
<dbReference type="EMBL" id="CP058689">
    <property type="protein sequence ID" value="QLH13266.1"/>
    <property type="molecule type" value="Genomic_DNA"/>
</dbReference>
<dbReference type="PANTHER" id="PTHR44591:SF25">
    <property type="entry name" value="CHEMOTAXIS TWO-COMPONENT RESPONSE REGULATOR"/>
    <property type="match status" value="1"/>
</dbReference>
<evidence type="ECO:0000256" key="1">
    <source>
        <dbReference type="ARBA" id="ARBA00022553"/>
    </source>
</evidence>
<evidence type="ECO:0000313" key="4">
    <source>
        <dbReference type="EMBL" id="QLH13266.1"/>
    </source>
</evidence>
<name>A0A7H9BQ90_PARPN</name>
<dbReference type="InterPro" id="IPR050595">
    <property type="entry name" value="Bact_response_regulator"/>
</dbReference>
<sequence length="128" mass="13437">MALTVLVQHSRSELREAAAAALEAAGMAVRRSCDGAEGLALLRSASVDVILTGINMRRVCGFGFIEAVRRQARLRDIPILVMAVSATPQLKARARHAGAAGWLPHPPDPARLVETVRTVAAIGGPPVA</sequence>
<dbReference type="GO" id="GO:0000160">
    <property type="term" value="P:phosphorelay signal transduction system"/>
    <property type="evidence" value="ECO:0007669"/>
    <property type="project" value="InterPro"/>
</dbReference>
<dbReference type="Proteomes" id="UP000509322">
    <property type="component" value="Chromosome 1"/>
</dbReference>
<dbReference type="Gene3D" id="3.40.50.2300">
    <property type="match status" value="1"/>
</dbReference>
<evidence type="ECO:0000259" key="3">
    <source>
        <dbReference type="PROSITE" id="PS50110"/>
    </source>
</evidence>
<protein>
    <submittedName>
        <fullName evidence="4">Response regulator</fullName>
    </submittedName>
</protein>
<proteinExistence type="predicted"/>